<dbReference type="RefSeq" id="WP_092695848.1">
    <property type="nucleotide sequence ID" value="NZ_FOGU01000012.1"/>
</dbReference>
<name>A0A1H9WPH6_9RHOB</name>
<dbReference type="Gene3D" id="3.40.50.1100">
    <property type="match status" value="2"/>
</dbReference>
<dbReference type="SUPFAM" id="SSF53686">
    <property type="entry name" value="Tryptophan synthase beta subunit-like PLP-dependent enzymes"/>
    <property type="match status" value="1"/>
</dbReference>
<sequence>MYMSRFDRISLGHFPTPLERLDNLTARLGGPEIWIKRDDCTGLATGGNKTRKLEFLVAEALRWGADTIVTHGATQSNHVRQTAAAACRTGLGCHALLERRVTNMGDLYDETGNVLLDDVFGCSYEFRPEGLDMNAEGQAAADALAERGRKPYFVPGGGSNPVGALGYVGCADELVRQLDLDGLRIDAIVHATGSAGTQAGLLAGLHAMSVDLPVIGVSVRAPAERQRANVHRLAEATADHLGVRGDLPRERVLVDDTQVGEGYGQPTDEMVDAMQLLAREEGILLDPVYSGKGFAGLVAMIRRGEFTKGQRVVFVHTGGSAALFAYPHLFSDKTAAKAA</sequence>
<dbReference type="PIRSF" id="PIRSF006278">
    <property type="entry name" value="ACCD_DCysDesulf"/>
    <property type="match status" value="1"/>
</dbReference>
<dbReference type="OrthoDB" id="9801249at2"/>
<feature type="active site" description="Nucleophile" evidence="4">
    <location>
        <position position="76"/>
    </location>
</feature>
<feature type="modified residue" description="N6-(pyridoxal phosphate)lysine" evidence="5">
    <location>
        <position position="49"/>
    </location>
</feature>
<comment type="cofactor">
    <cofactor evidence="1">
        <name>pyridoxal 5'-phosphate</name>
        <dbReference type="ChEBI" id="CHEBI:597326"/>
    </cofactor>
</comment>
<dbReference type="STRING" id="641238.SAMN04490244_11230"/>
<gene>
    <name evidence="7" type="ORF">SAMN04490244_11230</name>
</gene>
<dbReference type="Proteomes" id="UP000198885">
    <property type="component" value="Unassembled WGS sequence"/>
</dbReference>
<dbReference type="PANTHER" id="PTHR43780">
    <property type="entry name" value="1-AMINOCYCLOPROPANE-1-CARBOXYLATE DEAMINASE-RELATED"/>
    <property type="match status" value="1"/>
</dbReference>
<dbReference type="NCBIfam" id="NF003031">
    <property type="entry name" value="PRK03910.1-4"/>
    <property type="match status" value="1"/>
</dbReference>
<dbReference type="AlphaFoldDB" id="A0A1H9WPH6"/>
<reference evidence="7 8" key="1">
    <citation type="submission" date="2016-10" db="EMBL/GenBank/DDBJ databases">
        <authorList>
            <person name="de Groot N.N."/>
        </authorList>
    </citation>
    <scope>NUCLEOTIDE SEQUENCE [LARGE SCALE GENOMIC DNA]</scope>
    <source>
        <strain evidence="7 8">DSM 23042</strain>
    </source>
</reference>
<dbReference type="InterPro" id="IPR027278">
    <property type="entry name" value="ACCD_DCysDesulf"/>
</dbReference>
<evidence type="ECO:0000256" key="2">
    <source>
        <dbReference type="ARBA" id="ARBA00008639"/>
    </source>
</evidence>
<dbReference type="InterPro" id="IPR036052">
    <property type="entry name" value="TrpB-like_PALP_sf"/>
</dbReference>
<dbReference type="InterPro" id="IPR005966">
    <property type="entry name" value="D-Cys_desShydrase"/>
</dbReference>
<evidence type="ECO:0000313" key="8">
    <source>
        <dbReference type="Proteomes" id="UP000198885"/>
    </source>
</evidence>
<evidence type="ECO:0000256" key="3">
    <source>
        <dbReference type="ARBA" id="ARBA00022898"/>
    </source>
</evidence>
<keyword evidence="8" id="KW-1185">Reference proteome</keyword>
<dbReference type="PANTHER" id="PTHR43780:SF2">
    <property type="entry name" value="1-AMINOCYCLOPROPANE-1-CARBOXYLATE DEAMINASE-RELATED"/>
    <property type="match status" value="1"/>
</dbReference>
<dbReference type="EMBL" id="FOGU01000012">
    <property type="protein sequence ID" value="SES35775.1"/>
    <property type="molecule type" value="Genomic_DNA"/>
</dbReference>
<evidence type="ECO:0000259" key="6">
    <source>
        <dbReference type="Pfam" id="PF00291"/>
    </source>
</evidence>
<evidence type="ECO:0000256" key="5">
    <source>
        <dbReference type="PIRSR" id="PIRSR006278-2"/>
    </source>
</evidence>
<proteinExistence type="inferred from homology"/>
<evidence type="ECO:0000256" key="1">
    <source>
        <dbReference type="ARBA" id="ARBA00001933"/>
    </source>
</evidence>
<dbReference type="NCBIfam" id="TIGR01275">
    <property type="entry name" value="ACC_deam_rel"/>
    <property type="match status" value="1"/>
</dbReference>
<organism evidence="7 8">
    <name type="scientific">Tranquillimonas rosea</name>
    <dbReference type="NCBI Taxonomy" id="641238"/>
    <lineage>
        <taxon>Bacteria</taxon>
        <taxon>Pseudomonadati</taxon>
        <taxon>Pseudomonadota</taxon>
        <taxon>Alphaproteobacteria</taxon>
        <taxon>Rhodobacterales</taxon>
        <taxon>Roseobacteraceae</taxon>
        <taxon>Tranquillimonas</taxon>
    </lineage>
</organism>
<keyword evidence="3 5" id="KW-0663">Pyridoxal phosphate</keyword>
<evidence type="ECO:0000256" key="4">
    <source>
        <dbReference type="PIRSR" id="PIRSR006278-1"/>
    </source>
</evidence>
<comment type="similarity">
    <text evidence="2">Belongs to the ACC deaminase/D-cysteine desulfhydrase family.</text>
</comment>
<protein>
    <submittedName>
        <fullName evidence="7">D-cysteine desulfhydrase</fullName>
    </submittedName>
</protein>
<feature type="domain" description="Tryptophan synthase beta chain-like PALP" evidence="6">
    <location>
        <begin position="9"/>
        <end position="318"/>
    </location>
</feature>
<accession>A0A1H9WPH6</accession>
<dbReference type="GO" id="GO:0019148">
    <property type="term" value="F:D-cysteine desulfhydrase activity"/>
    <property type="evidence" value="ECO:0007669"/>
    <property type="project" value="TreeGrafter"/>
</dbReference>
<dbReference type="InterPro" id="IPR001926">
    <property type="entry name" value="TrpB-like_PALP"/>
</dbReference>
<dbReference type="Pfam" id="PF00291">
    <property type="entry name" value="PALP"/>
    <property type="match status" value="1"/>
</dbReference>
<evidence type="ECO:0000313" key="7">
    <source>
        <dbReference type="EMBL" id="SES35775.1"/>
    </source>
</evidence>